<dbReference type="AlphaFoldDB" id="A0A7N0UE75"/>
<keyword evidence="2" id="KW-1185">Reference proteome</keyword>
<dbReference type="Gramene" id="Kaladp0063s0017.1.v1.1">
    <property type="protein sequence ID" value="Kaladp0063s0017.1.v1.1.CDS.1"/>
    <property type="gene ID" value="Kaladp0063s0017.v1.1"/>
</dbReference>
<reference evidence="1" key="1">
    <citation type="submission" date="2021-01" db="UniProtKB">
        <authorList>
            <consortium name="EnsemblPlants"/>
        </authorList>
    </citation>
    <scope>IDENTIFICATION</scope>
</reference>
<protein>
    <submittedName>
        <fullName evidence="1">Uncharacterized protein</fullName>
    </submittedName>
</protein>
<evidence type="ECO:0000313" key="1">
    <source>
        <dbReference type="EnsemblPlants" id="Kaladp0063s0017.1.v1.1.CDS.1"/>
    </source>
</evidence>
<organism evidence="1 2">
    <name type="scientific">Kalanchoe fedtschenkoi</name>
    <name type="common">Lavender scallops</name>
    <name type="synonym">South American air plant</name>
    <dbReference type="NCBI Taxonomy" id="63787"/>
    <lineage>
        <taxon>Eukaryota</taxon>
        <taxon>Viridiplantae</taxon>
        <taxon>Streptophyta</taxon>
        <taxon>Embryophyta</taxon>
        <taxon>Tracheophyta</taxon>
        <taxon>Spermatophyta</taxon>
        <taxon>Magnoliopsida</taxon>
        <taxon>eudicotyledons</taxon>
        <taxon>Gunneridae</taxon>
        <taxon>Pentapetalae</taxon>
        <taxon>Saxifragales</taxon>
        <taxon>Crassulaceae</taxon>
        <taxon>Kalanchoe</taxon>
    </lineage>
</organism>
<evidence type="ECO:0000313" key="2">
    <source>
        <dbReference type="Proteomes" id="UP000594263"/>
    </source>
</evidence>
<proteinExistence type="predicted"/>
<dbReference type="Proteomes" id="UP000594263">
    <property type="component" value="Unplaced"/>
</dbReference>
<sequence>MYCITFNIVINSLKTISDSMLLYGVVNYLIKCFSKMPNIFIANLIHHVLDDSELLYDEADCPERILGSFVPHRSQY</sequence>
<accession>A0A7N0UE75</accession>
<dbReference type="EnsemblPlants" id="Kaladp0063s0017.1.v1.1">
    <property type="protein sequence ID" value="Kaladp0063s0017.1.v1.1.CDS.1"/>
    <property type="gene ID" value="Kaladp0063s0017.v1.1"/>
</dbReference>
<name>A0A7N0UE75_KALFE</name>